<name>A0A0N4YQU6_NIPBR</name>
<proteinExistence type="predicted"/>
<dbReference type="AlphaFoldDB" id="A0A0N4YQU6"/>
<protein>
    <submittedName>
        <fullName evidence="2 4">Uncharacterized protein</fullName>
    </submittedName>
</protein>
<dbReference type="Proteomes" id="UP000271162">
    <property type="component" value="Unassembled WGS sequence"/>
</dbReference>
<dbReference type="OMA" id="ISTSAWP"/>
<keyword evidence="1" id="KW-0175">Coiled coil</keyword>
<evidence type="ECO:0000313" key="4">
    <source>
        <dbReference type="WBParaSite" id="NBR_0001961801-mRNA-1"/>
    </source>
</evidence>
<keyword evidence="3" id="KW-1185">Reference proteome</keyword>
<dbReference type="WBParaSite" id="NBR_0001961801-mRNA-1">
    <property type="protein sequence ID" value="NBR_0001961801-mRNA-1"/>
    <property type="gene ID" value="NBR_0001961801"/>
</dbReference>
<evidence type="ECO:0000256" key="1">
    <source>
        <dbReference type="SAM" id="Coils"/>
    </source>
</evidence>
<reference evidence="4" key="1">
    <citation type="submission" date="2017-02" db="UniProtKB">
        <authorList>
            <consortium name="WormBaseParasite"/>
        </authorList>
    </citation>
    <scope>IDENTIFICATION</scope>
</reference>
<dbReference type="EMBL" id="UYSL01024327">
    <property type="protein sequence ID" value="VDL83351.1"/>
    <property type="molecule type" value="Genomic_DNA"/>
</dbReference>
<evidence type="ECO:0000313" key="2">
    <source>
        <dbReference type="EMBL" id="VDL83351.1"/>
    </source>
</evidence>
<reference evidence="2 3" key="2">
    <citation type="submission" date="2018-11" db="EMBL/GenBank/DDBJ databases">
        <authorList>
            <consortium name="Pathogen Informatics"/>
        </authorList>
    </citation>
    <scope>NUCLEOTIDE SEQUENCE [LARGE SCALE GENOMIC DNA]</scope>
</reference>
<sequence length="246" mass="26932">MNRTLDEFVARLRSDIRYFVKLDNHTSFEQAVSKAQMVEQLLSEATADRLIHPGSHTEETTSVALFKIAANGSNLGMGHLEGATVSTVAESDTSPRNALRRLHAPALLPEITVEHEDSLREAHQRIAELSLTVDRTRAQLENSNARLAALARRNDELAQSVFCNNPSPSATSVLPDVRYLFLCSLVISCLASVSAIADIGAASAVADFPVDNISRLSCPPHPSVPHRYHCRVTPSSYQEPRLVLGW</sequence>
<accession>A0A0N4YQU6</accession>
<gene>
    <name evidence="2" type="ORF">NBR_LOCUS19617</name>
</gene>
<feature type="coiled-coil region" evidence="1">
    <location>
        <begin position="119"/>
        <end position="160"/>
    </location>
</feature>
<evidence type="ECO:0000313" key="3">
    <source>
        <dbReference type="Proteomes" id="UP000271162"/>
    </source>
</evidence>
<organism evidence="4">
    <name type="scientific">Nippostrongylus brasiliensis</name>
    <name type="common">Rat hookworm</name>
    <dbReference type="NCBI Taxonomy" id="27835"/>
    <lineage>
        <taxon>Eukaryota</taxon>
        <taxon>Metazoa</taxon>
        <taxon>Ecdysozoa</taxon>
        <taxon>Nematoda</taxon>
        <taxon>Chromadorea</taxon>
        <taxon>Rhabditida</taxon>
        <taxon>Rhabditina</taxon>
        <taxon>Rhabditomorpha</taxon>
        <taxon>Strongyloidea</taxon>
        <taxon>Heligmosomidae</taxon>
        <taxon>Nippostrongylus</taxon>
    </lineage>
</organism>